<dbReference type="CDD" id="cd11382">
    <property type="entry name" value="Ribosomal_S8e"/>
    <property type="match status" value="1"/>
</dbReference>
<dbReference type="HAMAP" id="MF_00029">
    <property type="entry name" value="Ribosomal_eS8"/>
    <property type="match status" value="1"/>
</dbReference>
<accession>A0A0P8E3I1</accession>
<dbReference type="Pfam" id="PF01201">
    <property type="entry name" value="Ribosomal_S8e"/>
    <property type="match status" value="1"/>
</dbReference>
<evidence type="ECO:0000256" key="6">
    <source>
        <dbReference type="HAMAP-Rule" id="MF_00029"/>
    </source>
</evidence>
<proteinExistence type="inferred from homology"/>
<evidence type="ECO:0000256" key="4">
    <source>
        <dbReference type="ARBA" id="ARBA00023274"/>
    </source>
</evidence>
<dbReference type="GO" id="GO:1990904">
    <property type="term" value="C:ribonucleoprotein complex"/>
    <property type="evidence" value="ECO:0007669"/>
    <property type="project" value="UniProtKB-KW"/>
</dbReference>
<dbReference type="PROSITE" id="PS01193">
    <property type="entry name" value="RIBOSOMAL_S8E"/>
    <property type="match status" value="1"/>
</dbReference>
<keyword evidence="3 6" id="KW-0689">Ribosomal protein</keyword>
<dbReference type="GO" id="GO:0006412">
    <property type="term" value="P:translation"/>
    <property type="evidence" value="ECO:0007669"/>
    <property type="project" value="UniProtKB-UniRule"/>
</dbReference>
<dbReference type="EMBL" id="LKCM01000027">
    <property type="protein sequence ID" value="KPQ45064.1"/>
    <property type="molecule type" value="Genomic_DNA"/>
</dbReference>
<evidence type="ECO:0000313" key="8">
    <source>
        <dbReference type="Proteomes" id="UP000050360"/>
    </source>
</evidence>
<evidence type="ECO:0000256" key="2">
    <source>
        <dbReference type="ARBA" id="ARBA00011458"/>
    </source>
</evidence>
<evidence type="ECO:0000313" key="7">
    <source>
        <dbReference type="EMBL" id="KPQ45064.1"/>
    </source>
</evidence>
<dbReference type="Proteomes" id="UP000050360">
    <property type="component" value="Unassembled WGS sequence"/>
</dbReference>
<dbReference type="NCBIfam" id="TIGR00307">
    <property type="entry name" value="eS8"/>
    <property type="match status" value="1"/>
</dbReference>
<dbReference type="GO" id="GO:0005840">
    <property type="term" value="C:ribosome"/>
    <property type="evidence" value="ECO:0007669"/>
    <property type="project" value="UniProtKB-KW"/>
</dbReference>
<evidence type="ECO:0000256" key="3">
    <source>
        <dbReference type="ARBA" id="ARBA00022980"/>
    </source>
</evidence>
<comment type="subunit">
    <text evidence="2 6">Part of the 30S ribosomal subunit.</text>
</comment>
<sequence>MKFQGKSVRKYTGGRLIRQRGKKKYELGGEQANTHLGEPIRKTVKTLGGKLKVRLLRAQTAVVTDPATKTSKTVKIETVTGNPANTHYVRRNIVTKGSIIKTEIGSARVTNRPGQEGSINAVLIPGTA</sequence>
<gene>
    <name evidence="6" type="primary">rps8e</name>
    <name evidence="7" type="ORF">MPEBLZ_00326</name>
</gene>
<dbReference type="InterPro" id="IPR020919">
    <property type="entry name" value="Ribosomal_protein_eS8_arc"/>
</dbReference>
<protein>
    <recommendedName>
        <fullName evidence="5 6">Small ribosomal subunit protein eS8</fullName>
    </recommendedName>
</protein>
<reference evidence="7 8" key="1">
    <citation type="submission" date="2015-09" db="EMBL/GenBank/DDBJ databases">
        <title>A metagenomics-based metabolic model of nitrate-dependent anaerobic oxidation of methane by Methanoperedens-like archaea.</title>
        <authorList>
            <person name="Arshad A."/>
            <person name="Speth D.R."/>
            <person name="De Graaf R.M."/>
            <person name="Op Den Camp H.J."/>
            <person name="Jetten M.S."/>
            <person name="Welte C.U."/>
        </authorList>
    </citation>
    <scope>NUCLEOTIDE SEQUENCE [LARGE SCALE GENOMIC DNA]</scope>
</reference>
<dbReference type="GO" id="GO:0003735">
    <property type="term" value="F:structural constituent of ribosome"/>
    <property type="evidence" value="ECO:0007669"/>
    <property type="project" value="InterPro"/>
</dbReference>
<dbReference type="InterPro" id="IPR001047">
    <property type="entry name" value="Ribosomal_eS8"/>
</dbReference>
<evidence type="ECO:0000256" key="5">
    <source>
        <dbReference type="ARBA" id="ARBA00035277"/>
    </source>
</evidence>
<evidence type="ECO:0000256" key="1">
    <source>
        <dbReference type="ARBA" id="ARBA00005257"/>
    </source>
</evidence>
<keyword evidence="4 6" id="KW-0687">Ribonucleoprotein</keyword>
<dbReference type="Gene3D" id="2.40.10.310">
    <property type="match status" value="1"/>
</dbReference>
<dbReference type="AlphaFoldDB" id="A0A0P8E3I1"/>
<name>A0A0P8E3I1_9EURY</name>
<dbReference type="InterPro" id="IPR018283">
    <property type="entry name" value="Ribosomal_eS8_CS"/>
</dbReference>
<organism evidence="7 8">
    <name type="scientific">Candidatus Methanoperedens nitratireducens</name>
    <dbReference type="NCBI Taxonomy" id="1392998"/>
    <lineage>
        <taxon>Archaea</taxon>
        <taxon>Methanobacteriati</taxon>
        <taxon>Methanobacteriota</taxon>
        <taxon>Stenosarchaea group</taxon>
        <taxon>Methanomicrobia</taxon>
        <taxon>Methanosarcinales</taxon>
        <taxon>ANME-2 cluster</taxon>
        <taxon>Candidatus Methanoperedentaceae</taxon>
        <taxon>Candidatus Methanoperedens</taxon>
    </lineage>
</organism>
<comment type="caution">
    <text evidence="7">The sequence shown here is derived from an EMBL/GenBank/DDBJ whole genome shotgun (WGS) entry which is preliminary data.</text>
</comment>
<dbReference type="InterPro" id="IPR022309">
    <property type="entry name" value="Ribosomal_Se8/biogenesis_NSA2"/>
</dbReference>
<comment type="similarity">
    <text evidence="1 6">Belongs to the eukaryotic ribosomal protein eS8 family.</text>
</comment>